<dbReference type="Gene3D" id="3.40.50.2300">
    <property type="match status" value="1"/>
</dbReference>
<evidence type="ECO:0000313" key="1">
    <source>
        <dbReference type="EMBL" id="MDN4120697.1"/>
    </source>
</evidence>
<comment type="caution">
    <text evidence="1">The sequence shown here is derived from an EMBL/GenBank/DDBJ whole genome shotgun (WGS) entry which is preliminary data.</text>
</comment>
<keyword evidence="2" id="KW-1185">Reference proteome</keyword>
<accession>A0ABT8EHE9</accession>
<organism evidence="1 2">
    <name type="scientific">Alcaligenes endophyticus</name>
    <dbReference type="NCBI Taxonomy" id="1929088"/>
    <lineage>
        <taxon>Bacteria</taxon>
        <taxon>Pseudomonadati</taxon>
        <taxon>Pseudomonadota</taxon>
        <taxon>Betaproteobacteria</taxon>
        <taxon>Burkholderiales</taxon>
        <taxon>Alcaligenaceae</taxon>
        <taxon>Alcaligenes</taxon>
    </lineage>
</organism>
<protein>
    <submittedName>
        <fullName evidence="1">Pilus assembly protein CpaF</fullName>
    </submittedName>
</protein>
<reference evidence="1" key="1">
    <citation type="submission" date="2021-11" db="EMBL/GenBank/DDBJ databases">
        <title>Draft genome sequence of Alcaligenes endophyticus type strain CCUG 75668T.</title>
        <authorList>
            <person name="Salva-Serra F."/>
            <person name="Duran R.E."/>
            <person name="Seeger M."/>
            <person name="Moore E.R.B."/>
            <person name="Jaen-Luchoro D."/>
        </authorList>
    </citation>
    <scope>NUCLEOTIDE SEQUENCE</scope>
    <source>
        <strain evidence="1">CCUG 75668</strain>
    </source>
</reference>
<proteinExistence type="predicted"/>
<gene>
    <name evidence="1" type="ORF">LMS43_05300</name>
</gene>
<dbReference type="RefSeq" id="WP_266124411.1">
    <property type="nucleotide sequence ID" value="NZ_JAJHNU010000001.1"/>
</dbReference>
<name>A0ABT8EHE9_9BURK</name>
<sequence length="424" mass="46599">MQSIHKEYMLVTADSALVQRLNELAPQGMHWRAVPPTVECLRQAWPGTGLTHVFFDFSTAQLSTQMGALVREFHQWDMSCRRVAIGCSDSAQIVLDALRAGVHEFIDLSQPDRIASELLRITEQGSQASQPMVRNYPHVMLLGARAGIGTSSLAASLAYLVQVHINQHAPRAHGEISNLPLHERACLVDLGWPIGNASLYLTLSGDFTFIQAASERHRLDNTMLSAALAQHPSGLNALSLPSDPYSLQQLNIADAVSLCAYLRSTMASVVIDGGGFPNERVLQELEAPEDELLVLVDQSLSSLVALSDLLARRAEQSLTKRPKLIVNQYDSRYGLAAEAIAKRFDLELLAVLPDRRMEHLRSASMGQLLVQAREKDSYSRAVQALRDTLLSSHRTLSPPGGSSFWGSLKTKWGAVKPRKNKVTV</sequence>
<evidence type="ECO:0000313" key="2">
    <source>
        <dbReference type="Proteomes" id="UP001168613"/>
    </source>
</evidence>
<dbReference type="InterPro" id="IPR027417">
    <property type="entry name" value="P-loop_NTPase"/>
</dbReference>
<dbReference type="SUPFAM" id="SSF52540">
    <property type="entry name" value="P-loop containing nucleoside triphosphate hydrolases"/>
    <property type="match status" value="1"/>
</dbReference>
<dbReference type="Gene3D" id="3.40.50.300">
    <property type="entry name" value="P-loop containing nucleotide triphosphate hydrolases"/>
    <property type="match status" value="1"/>
</dbReference>
<dbReference type="Proteomes" id="UP001168613">
    <property type="component" value="Unassembled WGS sequence"/>
</dbReference>
<dbReference type="EMBL" id="JAJHNU010000001">
    <property type="protein sequence ID" value="MDN4120697.1"/>
    <property type="molecule type" value="Genomic_DNA"/>
</dbReference>